<evidence type="ECO:0000313" key="2">
    <source>
        <dbReference type="EMBL" id="MCD5311047.1"/>
    </source>
</evidence>
<keyword evidence="3" id="KW-1185">Reference proteome</keyword>
<dbReference type="PANTHER" id="PTHR43649:SF30">
    <property type="entry name" value="ABC TRANSPORTER SUBSTRATE-BINDING PROTEIN"/>
    <property type="match status" value="1"/>
</dbReference>
<dbReference type="InterPro" id="IPR006059">
    <property type="entry name" value="SBP"/>
</dbReference>
<dbReference type="Proteomes" id="UP001138997">
    <property type="component" value="Unassembled WGS sequence"/>
</dbReference>
<dbReference type="InterPro" id="IPR050490">
    <property type="entry name" value="Bact_solute-bd_prot1"/>
</dbReference>
<dbReference type="Pfam" id="PF01547">
    <property type="entry name" value="SBP_bac_1"/>
    <property type="match status" value="1"/>
</dbReference>
<evidence type="ECO:0000313" key="3">
    <source>
        <dbReference type="Proteomes" id="UP001138997"/>
    </source>
</evidence>
<name>A0A9X1N9V5_9ACTN</name>
<proteinExistence type="predicted"/>
<keyword evidence="1" id="KW-0732">Signal</keyword>
<organism evidence="2 3">
    <name type="scientific">Kineosporia babensis</name>
    <dbReference type="NCBI Taxonomy" id="499548"/>
    <lineage>
        <taxon>Bacteria</taxon>
        <taxon>Bacillati</taxon>
        <taxon>Actinomycetota</taxon>
        <taxon>Actinomycetes</taxon>
        <taxon>Kineosporiales</taxon>
        <taxon>Kineosporiaceae</taxon>
        <taxon>Kineosporia</taxon>
    </lineage>
</organism>
<feature type="signal peptide" evidence="1">
    <location>
        <begin position="1"/>
        <end position="37"/>
    </location>
</feature>
<dbReference type="RefSeq" id="WP_231440228.1">
    <property type="nucleotide sequence ID" value="NZ_JAJOMB010000004.1"/>
</dbReference>
<sequence>MTSRARRGAGPRRHRVGRIAGSFVAIGALLAASACTAGGSSAPSTTIDPQEKVTLNFTWWGDASRAERYEKAIDLFEAANPNVTVKTSFSAFADYWTARNTEAASRTLPDVFQMDLAYLAEYGGFGHVAPLEDYLGGLIDVDAVDPALVEAGKVEGKTVAVTTSSSTMAVMLNEPLLKTLGVEVPDADMTWDEWDAFLARAGAAGAGSDPEVYGGVDYTAYFWLFQIWLGQQGLAFVEDGRLGFEPADLARWFSRSPALNDSRAVMPPERKAQLDGVDALGIAEVSADINWANFLPRFAEGPASPELSLLLPPHDEGQDTGLFLKPGLMLSIGANSDHPANAAQLVDFLLNDPEVAGIFGMSRGAPASKTATEGIEANSLDEKILDYQDQIAGSLDGTAPPAVKGLGTMEQTFVTVADELAYGRTSPQEAADRWFAEAEIALG</sequence>
<dbReference type="PANTHER" id="PTHR43649">
    <property type="entry name" value="ARABINOSE-BINDING PROTEIN-RELATED"/>
    <property type="match status" value="1"/>
</dbReference>
<protein>
    <submittedName>
        <fullName evidence="2">ABC transporter substrate-binding protein</fullName>
    </submittedName>
</protein>
<comment type="caution">
    <text evidence="2">The sequence shown here is derived from an EMBL/GenBank/DDBJ whole genome shotgun (WGS) entry which is preliminary data.</text>
</comment>
<dbReference type="PROSITE" id="PS51257">
    <property type="entry name" value="PROKAR_LIPOPROTEIN"/>
    <property type="match status" value="1"/>
</dbReference>
<reference evidence="2" key="1">
    <citation type="submission" date="2021-11" db="EMBL/GenBank/DDBJ databases">
        <title>Streptomyces corallinus and Kineosporia corallina sp. nov., two new coral-derived marine actinobacteria.</title>
        <authorList>
            <person name="Buangrab K."/>
            <person name="Sutthacheep M."/>
            <person name="Yeemin T."/>
            <person name="Harunari E."/>
            <person name="Igarashi Y."/>
            <person name="Sripreechasak P."/>
            <person name="Kanchanasin P."/>
            <person name="Tanasupawat S."/>
            <person name="Phongsopitanun W."/>
        </authorList>
    </citation>
    <scope>NUCLEOTIDE SEQUENCE</scope>
    <source>
        <strain evidence="2">JCM 31032</strain>
    </source>
</reference>
<accession>A0A9X1N9V5</accession>
<gene>
    <name evidence="2" type="ORF">LR394_09075</name>
</gene>
<feature type="chain" id="PRO_5040746618" evidence="1">
    <location>
        <begin position="38"/>
        <end position="443"/>
    </location>
</feature>
<dbReference type="SUPFAM" id="SSF53850">
    <property type="entry name" value="Periplasmic binding protein-like II"/>
    <property type="match status" value="1"/>
</dbReference>
<dbReference type="EMBL" id="JAJOMB010000004">
    <property type="protein sequence ID" value="MCD5311047.1"/>
    <property type="molecule type" value="Genomic_DNA"/>
</dbReference>
<dbReference type="Gene3D" id="3.40.190.10">
    <property type="entry name" value="Periplasmic binding protein-like II"/>
    <property type="match status" value="2"/>
</dbReference>
<dbReference type="AlphaFoldDB" id="A0A9X1N9V5"/>
<evidence type="ECO:0000256" key="1">
    <source>
        <dbReference type="SAM" id="SignalP"/>
    </source>
</evidence>